<keyword evidence="3" id="KW-1185">Reference proteome</keyword>
<comment type="caution">
    <text evidence="2">The sequence shown here is derived from an EMBL/GenBank/DDBJ whole genome shotgun (WGS) entry which is preliminary data.</text>
</comment>
<evidence type="ECO:0000256" key="1">
    <source>
        <dbReference type="SAM" id="MobiDB-lite"/>
    </source>
</evidence>
<name>A0AAV2QF65_MEGNR</name>
<protein>
    <submittedName>
        <fullName evidence="2">Uncharacterized protein</fullName>
    </submittedName>
</protein>
<evidence type="ECO:0000313" key="3">
    <source>
        <dbReference type="Proteomes" id="UP001497623"/>
    </source>
</evidence>
<sequence length="104" mass="11269">MAAATATAAATTGEVVSSSSSDELLNGGLDELYHGLVLPLLNELQRQYPLDTIEGTDIELEDMTTNGKGKRPYKVWDSGRQVRKGLVVGNFSELIDRGKIFTLL</sequence>
<dbReference type="SUPFAM" id="SSF54277">
    <property type="entry name" value="CAD &amp; PB1 domains"/>
    <property type="match status" value="1"/>
</dbReference>
<evidence type="ECO:0000313" key="2">
    <source>
        <dbReference type="EMBL" id="CAL4079746.1"/>
    </source>
</evidence>
<dbReference type="Gene3D" id="3.10.20.10">
    <property type="match status" value="1"/>
</dbReference>
<dbReference type="AlphaFoldDB" id="A0AAV2QF65"/>
<proteinExistence type="predicted"/>
<reference evidence="2 3" key="1">
    <citation type="submission" date="2024-05" db="EMBL/GenBank/DDBJ databases">
        <authorList>
            <person name="Wallberg A."/>
        </authorList>
    </citation>
    <scope>NUCLEOTIDE SEQUENCE [LARGE SCALE GENOMIC DNA]</scope>
</reference>
<accession>A0AAV2QF65</accession>
<gene>
    <name evidence="2" type="ORF">MNOR_LOCUS11103</name>
</gene>
<feature type="compositionally biased region" description="Low complexity" evidence="1">
    <location>
        <begin position="1"/>
        <end position="21"/>
    </location>
</feature>
<organism evidence="2 3">
    <name type="scientific">Meganyctiphanes norvegica</name>
    <name type="common">Northern krill</name>
    <name type="synonym">Thysanopoda norvegica</name>
    <dbReference type="NCBI Taxonomy" id="48144"/>
    <lineage>
        <taxon>Eukaryota</taxon>
        <taxon>Metazoa</taxon>
        <taxon>Ecdysozoa</taxon>
        <taxon>Arthropoda</taxon>
        <taxon>Crustacea</taxon>
        <taxon>Multicrustacea</taxon>
        <taxon>Malacostraca</taxon>
        <taxon>Eumalacostraca</taxon>
        <taxon>Eucarida</taxon>
        <taxon>Euphausiacea</taxon>
        <taxon>Euphausiidae</taxon>
        <taxon>Meganyctiphanes</taxon>
    </lineage>
</organism>
<feature type="region of interest" description="Disordered" evidence="1">
    <location>
        <begin position="1"/>
        <end position="23"/>
    </location>
</feature>
<dbReference type="Proteomes" id="UP001497623">
    <property type="component" value="Unassembled WGS sequence"/>
</dbReference>
<dbReference type="EMBL" id="CAXKWB010005769">
    <property type="protein sequence ID" value="CAL4079746.1"/>
    <property type="molecule type" value="Genomic_DNA"/>
</dbReference>